<sequence>MTGQLDTLMDSTVYDSHDNKIGKIKNVYVNNETGSPTWASVSTGLFHHDSLVPLAGARHNPQSDALQVSVDKETVKSAPAVEQDGRISSEGEQQLLRHYHVDPDHSGWDAYGRAVRNDSPADTSRTERPATTGDQGLIRSEERLNVDTQREATGTARLRKYVVTEDRTVTVPTSHEEVRLEREPVTDPDAVAPADLGDEEQEVTLHRDRVTVDKEAVPVERVRLAVDDVQEQQTVADTVRKERIETEGTDPARTDDRRYPDER</sequence>
<dbReference type="PANTHER" id="PTHR38463:SF1">
    <property type="entry name" value="STRESS RESPONSE PROTEIN YSNF"/>
    <property type="match status" value="1"/>
</dbReference>
<accession>W5TMN4</accession>
<dbReference type="GO" id="GO:0030077">
    <property type="term" value="C:plasma membrane light-harvesting complex"/>
    <property type="evidence" value="ECO:0007669"/>
    <property type="project" value="InterPro"/>
</dbReference>
<feature type="domain" description="PRC-barrel" evidence="2">
    <location>
        <begin position="8"/>
        <end position="73"/>
    </location>
</feature>
<feature type="compositionally biased region" description="Basic and acidic residues" evidence="1">
    <location>
        <begin position="238"/>
        <end position="263"/>
    </location>
</feature>
<evidence type="ECO:0000313" key="4">
    <source>
        <dbReference type="EMBL" id="AHH18496.1"/>
    </source>
</evidence>
<protein>
    <recommendedName>
        <fullName evidence="6">DUF2382 domain-containing protein</fullName>
    </recommendedName>
</protein>
<gene>
    <name evidence="4" type="ORF">NONO_c37090</name>
</gene>
<dbReference type="InterPro" id="IPR011033">
    <property type="entry name" value="PRC_barrel-like_sf"/>
</dbReference>
<keyword evidence="5" id="KW-1185">Reference proteome</keyword>
<feature type="region of interest" description="Disordered" evidence="1">
    <location>
        <begin position="114"/>
        <end position="139"/>
    </location>
</feature>
<dbReference type="NCBIfam" id="TIGR02271">
    <property type="entry name" value="YsnF/AvaK domain"/>
    <property type="match status" value="1"/>
</dbReference>
<evidence type="ECO:0000256" key="1">
    <source>
        <dbReference type="SAM" id="MobiDB-lite"/>
    </source>
</evidence>
<proteinExistence type="predicted"/>
<evidence type="ECO:0000259" key="3">
    <source>
        <dbReference type="Pfam" id="PF09557"/>
    </source>
</evidence>
<dbReference type="PATRIC" id="fig|1415166.3.peg.3808"/>
<dbReference type="RefSeq" id="WP_025349933.1">
    <property type="nucleotide sequence ID" value="NZ_CP006850.1"/>
</dbReference>
<dbReference type="InterPro" id="IPR052967">
    <property type="entry name" value="Stress_Response_Assoc"/>
</dbReference>
<dbReference type="EMBL" id="CP006850">
    <property type="protein sequence ID" value="AHH18496.1"/>
    <property type="molecule type" value="Genomic_DNA"/>
</dbReference>
<evidence type="ECO:0000313" key="5">
    <source>
        <dbReference type="Proteomes" id="UP000019150"/>
    </source>
</evidence>
<dbReference type="Gene3D" id="3.90.50.10">
    <property type="entry name" value="Photosynthetic Reaction Center, subunit H, domain 2"/>
    <property type="match status" value="1"/>
</dbReference>
<dbReference type="Pfam" id="PF09557">
    <property type="entry name" value="DUF2382"/>
    <property type="match status" value="1"/>
</dbReference>
<reference evidence="4 5" key="1">
    <citation type="journal article" date="2014" name="Appl. Environ. Microbiol.">
        <title>Insights into the Microbial Degradation of Rubber and Gutta-Percha by Analysis of the Complete Genome of Nocardia nova SH22a.</title>
        <authorList>
            <person name="Luo Q."/>
            <person name="Hiessl S."/>
            <person name="Poehlein A."/>
            <person name="Daniel R."/>
            <person name="Steinbuchel A."/>
        </authorList>
    </citation>
    <scope>NUCLEOTIDE SEQUENCE [LARGE SCALE GENOMIC DNA]</scope>
    <source>
        <strain evidence="4">SH22a</strain>
    </source>
</reference>
<dbReference type="InterPro" id="IPR027275">
    <property type="entry name" value="PRC-brl_dom"/>
</dbReference>
<dbReference type="AlphaFoldDB" id="W5TMN4"/>
<organism evidence="4 5">
    <name type="scientific">Nocardia nova SH22a</name>
    <dbReference type="NCBI Taxonomy" id="1415166"/>
    <lineage>
        <taxon>Bacteria</taxon>
        <taxon>Bacillati</taxon>
        <taxon>Actinomycetota</taxon>
        <taxon>Actinomycetes</taxon>
        <taxon>Mycobacteriales</taxon>
        <taxon>Nocardiaceae</taxon>
        <taxon>Nocardia</taxon>
    </lineage>
</organism>
<dbReference type="InterPro" id="IPR019060">
    <property type="entry name" value="DUF2382"/>
</dbReference>
<dbReference type="STRING" id="1415166.NONO_c37090"/>
<feature type="region of interest" description="Disordered" evidence="1">
    <location>
        <begin position="229"/>
        <end position="263"/>
    </location>
</feature>
<dbReference type="SUPFAM" id="SSF50346">
    <property type="entry name" value="PRC-barrel domain"/>
    <property type="match status" value="1"/>
</dbReference>
<evidence type="ECO:0008006" key="6">
    <source>
        <dbReference type="Google" id="ProtNLM"/>
    </source>
</evidence>
<dbReference type="eggNOG" id="COG3861">
    <property type="taxonomic scope" value="Bacteria"/>
</dbReference>
<dbReference type="OrthoDB" id="3712018at2"/>
<evidence type="ECO:0000259" key="2">
    <source>
        <dbReference type="Pfam" id="PF05239"/>
    </source>
</evidence>
<dbReference type="HOGENOM" id="CLU_050193_1_0_11"/>
<dbReference type="GO" id="GO:0019684">
    <property type="term" value="P:photosynthesis, light reaction"/>
    <property type="evidence" value="ECO:0007669"/>
    <property type="project" value="InterPro"/>
</dbReference>
<feature type="domain" description="DUF2382" evidence="3">
    <location>
        <begin position="138"/>
        <end position="245"/>
    </location>
</feature>
<dbReference type="PANTHER" id="PTHR38463">
    <property type="entry name" value="STRESS RESPONSE PROTEIN YSNF"/>
    <property type="match status" value="1"/>
</dbReference>
<dbReference type="KEGG" id="nno:NONO_c37090"/>
<name>W5TMN4_9NOCA</name>
<dbReference type="InterPro" id="IPR014747">
    <property type="entry name" value="Bac_photo_RC_H_C"/>
</dbReference>
<dbReference type="Proteomes" id="UP000019150">
    <property type="component" value="Chromosome"/>
</dbReference>
<dbReference type="Pfam" id="PF05239">
    <property type="entry name" value="PRC"/>
    <property type="match status" value="1"/>
</dbReference>